<sequence length="291" mass="33419">MEHNLILTISDNYNFFHLSRFFLSLFKTPFRGRAVLFAGPNTGEQSIKALHAIGVEVVRYTADFPYVPNPHPANFKRLPDPIHIYNFRHFLYYDYLLKHEGEFDKVLLTDVRDVVFQRDPFDFDMQDALYVAMESRSRITGDCQYNTEWIKKGYGDEVMLEMAPHVISCAGTTLGPTTRIKAYLETLLNEIIGLRDAYGCADQAVHNRLLQQGKLEPVIKLYNEDTPVLTIGAEPTFELDAAGFVLDGKGTRPTIVHQYDRHPSLLAAMDKLVFNSPLQKYYLKLKYKLTQ</sequence>
<dbReference type="Proteomes" id="UP000317624">
    <property type="component" value="Unassembled WGS sequence"/>
</dbReference>
<keyword evidence="2" id="KW-1185">Reference proteome</keyword>
<reference evidence="1 2" key="1">
    <citation type="submission" date="2019-07" db="EMBL/GenBank/DDBJ databases">
        <title>Hymenobacter sp. straun FUR1 Genome sequencing and assembly.</title>
        <authorList>
            <person name="Chhetri G."/>
        </authorList>
    </citation>
    <scope>NUCLEOTIDE SEQUENCE [LARGE SCALE GENOMIC DNA]</scope>
    <source>
        <strain evidence="1 2">Fur1</strain>
    </source>
</reference>
<dbReference type="InterPro" id="IPR029044">
    <property type="entry name" value="Nucleotide-diphossugar_trans"/>
</dbReference>
<evidence type="ECO:0000313" key="2">
    <source>
        <dbReference type="Proteomes" id="UP000317624"/>
    </source>
</evidence>
<organism evidence="1 2">
    <name type="scientific">Hymenobacter setariae</name>
    <dbReference type="NCBI Taxonomy" id="2594794"/>
    <lineage>
        <taxon>Bacteria</taxon>
        <taxon>Pseudomonadati</taxon>
        <taxon>Bacteroidota</taxon>
        <taxon>Cytophagia</taxon>
        <taxon>Cytophagales</taxon>
        <taxon>Hymenobacteraceae</taxon>
        <taxon>Hymenobacter</taxon>
    </lineage>
</organism>
<accession>A0A558BP42</accession>
<proteinExistence type="predicted"/>
<dbReference type="RefSeq" id="WP_144850906.1">
    <property type="nucleotide sequence ID" value="NZ_VMRJ01000005.1"/>
</dbReference>
<gene>
    <name evidence="1" type="ORF">FNT36_18895</name>
</gene>
<name>A0A558BP42_9BACT</name>
<dbReference type="OrthoDB" id="7672517at2"/>
<dbReference type="SUPFAM" id="SSF53448">
    <property type="entry name" value="Nucleotide-diphospho-sugar transferases"/>
    <property type="match status" value="1"/>
</dbReference>
<protein>
    <submittedName>
        <fullName evidence="1">Uncharacterized protein</fullName>
    </submittedName>
</protein>
<evidence type="ECO:0000313" key="1">
    <source>
        <dbReference type="EMBL" id="TVT38268.1"/>
    </source>
</evidence>
<comment type="caution">
    <text evidence="1">The sequence shown here is derived from an EMBL/GenBank/DDBJ whole genome shotgun (WGS) entry which is preliminary data.</text>
</comment>
<dbReference type="EMBL" id="VMRJ01000005">
    <property type="protein sequence ID" value="TVT38268.1"/>
    <property type="molecule type" value="Genomic_DNA"/>
</dbReference>
<dbReference type="AlphaFoldDB" id="A0A558BP42"/>